<dbReference type="AlphaFoldDB" id="A0AAE1XSA0"/>
<sequence length="131" mass="14323">MISAVLGNTISRLCGISSSFTGKLICELAISKLCRSAQIPLFVLSSSLSLSQLPEPNALIAIRLMRTGFLQSIIVLLVGKHLFLPYTLQKLHPHPPDNLCSVLRLRTRIRRPDMAGDRTTVDIGISPSAYP</sequence>
<dbReference type="Proteomes" id="UP001293254">
    <property type="component" value="Unassembled WGS sequence"/>
</dbReference>
<evidence type="ECO:0000313" key="2">
    <source>
        <dbReference type="Proteomes" id="UP001293254"/>
    </source>
</evidence>
<dbReference type="EMBL" id="JACGWO010000010">
    <property type="protein sequence ID" value="KAK4416593.1"/>
    <property type="molecule type" value="Genomic_DNA"/>
</dbReference>
<gene>
    <name evidence="1" type="ORF">Salat_2484800</name>
</gene>
<evidence type="ECO:0000313" key="1">
    <source>
        <dbReference type="EMBL" id="KAK4416593.1"/>
    </source>
</evidence>
<keyword evidence="2" id="KW-1185">Reference proteome</keyword>
<protein>
    <submittedName>
        <fullName evidence="1">Uncharacterized protein</fullName>
    </submittedName>
</protein>
<organism evidence="1 2">
    <name type="scientific">Sesamum alatum</name>
    <dbReference type="NCBI Taxonomy" id="300844"/>
    <lineage>
        <taxon>Eukaryota</taxon>
        <taxon>Viridiplantae</taxon>
        <taxon>Streptophyta</taxon>
        <taxon>Embryophyta</taxon>
        <taxon>Tracheophyta</taxon>
        <taxon>Spermatophyta</taxon>
        <taxon>Magnoliopsida</taxon>
        <taxon>eudicotyledons</taxon>
        <taxon>Gunneridae</taxon>
        <taxon>Pentapetalae</taxon>
        <taxon>asterids</taxon>
        <taxon>lamiids</taxon>
        <taxon>Lamiales</taxon>
        <taxon>Pedaliaceae</taxon>
        <taxon>Sesamum</taxon>
    </lineage>
</organism>
<name>A0AAE1XSA0_9LAMI</name>
<reference evidence="1" key="2">
    <citation type="journal article" date="2024" name="Plant">
        <title>Genomic evolution and insights into agronomic trait innovations of Sesamum species.</title>
        <authorList>
            <person name="Miao H."/>
            <person name="Wang L."/>
            <person name="Qu L."/>
            <person name="Liu H."/>
            <person name="Sun Y."/>
            <person name="Le M."/>
            <person name="Wang Q."/>
            <person name="Wei S."/>
            <person name="Zheng Y."/>
            <person name="Lin W."/>
            <person name="Duan Y."/>
            <person name="Cao H."/>
            <person name="Xiong S."/>
            <person name="Wang X."/>
            <person name="Wei L."/>
            <person name="Li C."/>
            <person name="Ma Q."/>
            <person name="Ju M."/>
            <person name="Zhao R."/>
            <person name="Li G."/>
            <person name="Mu C."/>
            <person name="Tian Q."/>
            <person name="Mei H."/>
            <person name="Zhang T."/>
            <person name="Gao T."/>
            <person name="Zhang H."/>
        </authorList>
    </citation>
    <scope>NUCLEOTIDE SEQUENCE</scope>
    <source>
        <strain evidence="1">3651</strain>
    </source>
</reference>
<reference evidence="1" key="1">
    <citation type="submission" date="2020-06" db="EMBL/GenBank/DDBJ databases">
        <authorList>
            <person name="Li T."/>
            <person name="Hu X."/>
            <person name="Zhang T."/>
            <person name="Song X."/>
            <person name="Zhang H."/>
            <person name="Dai N."/>
            <person name="Sheng W."/>
            <person name="Hou X."/>
            <person name="Wei L."/>
        </authorList>
    </citation>
    <scope>NUCLEOTIDE SEQUENCE</scope>
    <source>
        <strain evidence="1">3651</strain>
        <tissue evidence="1">Leaf</tissue>
    </source>
</reference>
<comment type="caution">
    <text evidence="1">The sequence shown here is derived from an EMBL/GenBank/DDBJ whole genome shotgun (WGS) entry which is preliminary data.</text>
</comment>
<proteinExistence type="predicted"/>
<accession>A0AAE1XSA0</accession>